<gene>
    <name evidence="2" type="ORF">LPB138_00695</name>
</gene>
<evidence type="ECO:0000313" key="3">
    <source>
        <dbReference type="Proteomes" id="UP000176050"/>
    </source>
</evidence>
<reference evidence="2 3" key="1">
    <citation type="submission" date="2016-10" db="EMBL/GenBank/DDBJ databases">
        <title>Lutibacter sp. LPB0138, isolated from marine gastropod.</title>
        <authorList>
            <person name="Kim E."/>
            <person name="Yi H."/>
        </authorList>
    </citation>
    <scope>NUCLEOTIDE SEQUENCE [LARGE SCALE GENOMIC DNA]</scope>
    <source>
        <strain evidence="2 3">LPB0138</strain>
    </source>
</reference>
<keyword evidence="1" id="KW-1133">Transmembrane helix</keyword>
<dbReference type="OrthoDB" id="9813172at2"/>
<feature type="transmembrane region" description="Helical" evidence="1">
    <location>
        <begin position="82"/>
        <end position="101"/>
    </location>
</feature>
<dbReference type="Proteomes" id="UP000176050">
    <property type="component" value="Chromosome"/>
</dbReference>
<feature type="transmembrane region" description="Helical" evidence="1">
    <location>
        <begin position="113"/>
        <end position="131"/>
    </location>
</feature>
<feature type="transmembrane region" description="Helical" evidence="1">
    <location>
        <begin position="32"/>
        <end position="51"/>
    </location>
</feature>
<dbReference type="STRING" id="1850246.LPB138_00695"/>
<sequence>MLAILAFVVFGFLLIHWSKKLSKSNQYKIGNIFGFSLSVAVIVWTIIKIYFNGFNIQQDLPFHLCNFTALLIPIFTLTRKKIYYEILLFWILAGTTQAILTPDLKNGFPHFNFLKYWFVHAGLIVFVFYATHIYKMRPTLRSVFKSFFALQGYFILMLIVNKLTNANYFYISKKPKGPTLLDFLGEWPYYILIVELFLIPYFLLIYLPFYLTRNKK</sequence>
<keyword evidence="1" id="KW-0472">Membrane</keyword>
<name>A0A1D8PBM1_9FLAO</name>
<organism evidence="2 3">
    <name type="scientific">Urechidicola croceus</name>
    <dbReference type="NCBI Taxonomy" id="1850246"/>
    <lineage>
        <taxon>Bacteria</taxon>
        <taxon>Pseudomonadati</taxon>
        <taxon>Bacteroidota</taxon>
        <taxon>Flavobacteriia</taxon>
        <taxon>Flavobacteriales</taxon>
        <taxon>Flavobacteriaceae</taxon>
        <taxon>Urechidicola</taxon>
    </lineage>
</organism>
<evidence type="ECO:0008006" key="4">
    <source>
        <dbReference type="Google" id="ProtNLM"/>
    </source>
</evidence>
<protein>
    <recommendedName>
        <fullName evidence="4">TIGR02206 family membrane protein</fullName>
    </recommendedName>
</protein>
<dbReference type="AlphaFoldDB" id="A0A1D8PBM1"/>
<evidence type="ECO:0000256" key="1">
    <source>
        <dbReference type="SAM" id="Phobius"/>
    </source>
</evidence>
<dbReference type="Pfam" id="PF14808">
    <property type="entry name" value="TMEM164"/>
    <property type="match status" value="1"/>
</dbReference>
<feature type="transmembrane region" description="Helical" evidence="1">
    <location>
        <begin position="143"/>
        <end position="160"/>
    </location>
</feature>
<accession>A0A1D8PBM1</accession>
<keyword evidence="1" id="KW-0812">Transmembrane</keyword>
<dbReference type="NCBIfam" id="TIGR02206">
    <property type="entry name" value="intg_mem_TP0381"/>
    <property type="match status" value="1"/>
</dbReference>
<dbReference type="KEGG" id="lul:LPB138_00695"/>
<dbReference type="InterPro" id="IPR011737">
    <property type="entry name" value="CHP02206_TP0381"/>
</dbReference>
<proteinExistence type="predicted"/>
<keyword evidence="3" id="KW-1185">Reference proteome</keyword>
<feature type="transmembrane region" description="Helical" evidence="1">
    <location>
        <begin position="187"/>
        <end position="211"/>
    </location>
</feature>
<dbReference type="EMBL" id="CP017478">
    <property type="protein sequence ID" value="AOW21960.1"/>
    <property type="molecule type" value="Genomic_DNA"/>
</dbReference>
<evidence type="ECO:0000313" key="2">
    <source>
        <dbReference type="EMBL" id="AOW21960.1"/>
    </source>
</evidence>